<dbReference type="PIRSF" id="PIRSF017082">
    <property type="entry name" value="YflP"/>
    <property type="match status" value="1"/>
</dbReference>
<dbReference type="Gene3D" id="3.40.190.150">
    <property type="entry name" value="Bordetella uptake gene, domain 1"/>
    <property type="match status" value="1"/>
</dbReference>
<dbReference type="SUPFAM" id="SSF53850">
    <property type="entry name" value="Periplasmic binding protein-like II"/>
    <property type="match status" value="1"/>
</dbReference>
<evidence type="ECO:0000313" key="3">
    <source>
        <dbReference type="Proteomes" id="UP000464751"/>
    </source>
</evidence>
<sequence length="325" mass="34143">MITMDRRQFSFLTTAAVASLTVGASPLLAEEVKGLELLAPSAPGSGYDQLARSIQIVLQEKKLASGVQVQNVAGGGGTVGLSQFITSRKRAPSILVFGFALVGGIITTKSAVTLNEVVPLARLMGEANVIVVPASSDIKTMADLVAKLKANPQAVSWAGGSIGGIDHVMVGLIAKAVGVDPTKVNYVVHAGGGEVLASTLGGHATVGISGFEEFRSQIEAGKLRALAISSSERMPGVKVPTLKEGDVDLAIMNWRGLAVHAWTSEEEKKALAEMIAAMVKTEEWKAVLQKRGWVDTYLPPAEFTSFLKQEQVRVATALKDVGLTQ</sequence>
<reference evidence="2 3" key="1">
    <citation type="submission" date="2020-02" db="EMBL/GenBank/DDBJ databases">
        <authorList>
            <person name="Li G."/>
        </authorList>
    </citation>
    <scope>NUCLEOTIDE SEQUENCE [LARGE SCALE GENOMIC DNA]</scope>
    <source>
        <strain evidence="2 3">DSM 102029</strain>
    </source>
</reference>
<evidence type="ECO:0000256" key="1">
    <source>
        <dbReference type="ARBA" id="ARBA00006987"/>
    </source>
</evidence>
<dbReference type="AlphaFoldDB" id="A0A6P1YMY8"/>
<dbReference type="PANTHER" id="PTHR42928:SF3">
    <property type="entry name" value="UPF0065 PROTEIN YFLP"/>
    <property type="match status" value="1"/>
</dbReference>
<organism evidence="2 3">
    <name type="scientific">Ancylobacter pratisalsi</name>
    <dbReference type="NCBI Taxonomy" id="1745854"/>
    <lineage>
        <taxon>Bacteria</taxon>
        <taxon>Pseudomonadati</taxon>
        <taxon>Pseudomonadota</taxon>
        <taxon>Alphaproteobacteria</taxon>
        <taxon>Hyphomicrobiales</taxon>
        <taxon>Xanthobacteraceae</taxon>
        <taxon>Ancylobacter</taxon>
    </lineage>
</organism>
<comment type="similarity">
    <text evidence="1">Belongs to the UPF0065 (bug) family.</text>
</comment>
<dbReference type="KEGG" id="apra:G3A50_13885"/>
<keyword evidence="3" id="KW-1185">Reference proteome</keyword>
<gene>
    <name evidence="2" type="ORF">G3A50_13885</name>
</gene>
<dbReference type="Pfam" id="PF03401">
    <property type="entry name" value="TctC"/>
    <property type="match status" value="1"/>
</dbReference>
<dbReference type="Gene3D" id="3.40.190.10">
    <property type="entry name" value="Periplasmic binding protein-like II"/>
    <property type="match status" value="1"/>
</dbReference>
<accession>A0A6P1YMY8</accession>
<protein>
    <submittedName>
        <fullName evidence="2">Tripartite tricarboxylate transporter substrate binding protein</fullName>
    </submittedName>
</protein>
<dbReference type="RefSeq" id="WP_163075822.1">
    <property type="nucleotide sequence ID" value="NZ_CP048630.1"/>
</dbReference>
<dbReference type="CDD" id="cd07012">
    <property type="entry name" value="PBP2_Bug_TTT"/>
    <property type="match status" value="1"/>
</dbReference>
<dbReference type="PANTHER" id="PTHR42928">
    <property type="entry name" value="TRICARBOXYLATE-BINDING PROTEIN"/>
    <property type="match status" value="1"/>
</dbReference>
<dbReference type="EMBL" id="CP048630">
    <property type="protein sequence ID" value="QIB34679.1"/>
    <property type="molecule type" value="Genomic_DNA"/>
</dbReference>
<proteinExistence type="inferred from homology"/>
<dbReference type="Proteomes" id="UP000464751">
    <property type="component" value="Chromosome"/>
</dbReference>
<dbReference type="InterPro" id="IPR042100">
    <property type="entry name" value="Bug_dom1"/>
</dbReference>
<name>A0A6P1YMY8_9HYPH</name>
<evidence type="ECO:0000313" key="2">
    <source>
        <dbReference type="EMBL" id="QIB34679.1"/>
    </source>
</evidence>
<dbReference type="InterPro" id="IPR005064">
    <property type="entry name" value="BUG"/>
</dbReference>